<protein>
    <recommendedName>
        <fullName evidence="3">DUF6534 domain-containing protein</fullName>
    </recommendedName>
</protein>
<evidence type="ECO:0000256" key="2">
    <source>
        <dbReference type="SAM" id="Phobius"/>
    </source>
</evidence>
<proteinExistence type="predicted"/>
<feature type="transmembrane region" description="Helical" evidence="2">
    <location>
        <begin position="129"/>
        <end position="157"/>
    </location>
</feature>
<feature type="transmembrane region" description="Helical" evidence="2">
    <location>
        <begin position="177"/>
        <end position="201"/>
    </location>
</feature>
<dbReference type="PANTHER" id="PTHR40465:SF1">
    <property type="entry name" value="DUF6534 DOMAIN-CONTAINING PROTEIN"/>
    <property type="match status" value="1"/>
</dbReference>
<feature type="transmembrane region" description="Helical" evidence="2">
    <location>
        <begin position="57"/>
        <end position="75"/>
    </location>
</feature>
<evidence type="ECO:0000256" key="1">
    <source>
        <dbReference type="SAM" id="MobiDB-lite"/>
    </source>
</evidence>
<dbReference type="Pfam" id="PF20152">
    <property type="entry name" value="DUF6534"/>
    <property type="match status" value="1"/>
</dbReference>
<evidence type="ECO:0000313" key="5">
    <source>
        <dbReference type="Proteomes" id="UP001383192"/>
    </source>
</evidence>
<organism evidence="4 5">
    <name type="scientific">Paramarasmius palmivorus</name>
    <dbReference type="NCBI Taxonomy" id="297713"/>
    <lineage>
        <taxon>Eukaryota</taxon>
        <taxon>Fungi</taxon>
        <taxon>Dikarya</taxon>
        <taxon>Basidiomycota</taxon>
        <taxon>Agaricomycotina</taxon>
        <taxon>Agaricomycetes</taxon>
        <taxon>Agaricomycetidae</taxon>
        <taxon>Agaricales</taxon>
        <taxon>Marasmiineae</taxon>
        <taxon>Marasmiaceae</taxon>
        <taxon>Paramarasmius</taxon>
    </lineage>
</organism>
<dbReference type="PANTHER" id="PTHR40465">
    <property type="entry name" value="CHROMOSOME 1, WHOLE GENOME SHOTGUN SEQUENCE"/>
    <property type="match status" value="1"/>
</dbReference>
<dbReference type="AlphaFoldDB" id="A0AAW0D2H1"/>
<keyword evidence="2" id="KW-1133">Transmembrane helix</keyword>
<feature type="domain" description="DUF6534" evidence="3">
    <location>
        <begin position="187"/>
        <end position="274"/>
    </location>
</feature>
<sequence>MYHWSTGKRSTTASAVLILAHLQLLSYLLNWGLFGILSVQVYLYYTAFPHDKKLFKILVYFIYLLEATQTVMLTHDSFTRFVYGFGNPEEMGRNSLLWFPVPFLDGLVAFLVQLQFAYRIHLLSPKSKLIVAFIVVIYEESQASLAQCGGAIAAALLSVAMNVDKLEDLVTNTTIVIFTHLWLVSGVIADVTIACSMSYALSRYDYGFGRTKDVVRRIIRLTMETGSATAILAICLLVLFLTGKVIYPNSYYFVPAAILAKVYSNSLMVIFNNRIQIAGRDSNNFDNSGDTVGGLALSTFRAHQQTEIRTQTETNVSRDPVPKNANHCISLM</sequence>
<reference evidence="4 5" key="1">
    <citation type="submission" date="2024-01" db="EMBL/GenBank/DDBJ databases">
        <title>A draft genome for a cacao thread blight-causing isolate of Paramarasmius palmivorus.</title>
        <authorList>
            <person name="Baruah I.K."/>
            <person name="Bukari Y."/>
            <person name="Amoako-Attah I."/>
            <person name="Meinhardt L.W."/>
            <person name="Bailey B.A."/>
            <person name="Cohen S.P."/>
        </authorList>
    </citation>
    <scope>NUCLEOTIDE SEQUENCE [LARGE SCALE GENOMIC DNA]</scope>
    <source>
        <strain evidence="4 5">GH-12</strain>
    </source>
</reference>
<dbReference type="Proteomes" id="UP001383192">
    <property type="component" value="Unassembled WGS sequence"/>
</dbReference>
<name>A0AAW0D2H1_9AGAR</name>
<feature type="transmembrane region" description="Helical" evidence="2">
    <location>
        <begin position="252"/>
        <end position="271"/>
    </location>
</feature>
<keyword evidence="2" id="KW-0472">Membrane</keyword>
<keyword evidence="5" id="KW-1185">Reference proteome</keyword>
<feature type="transmembrane region" description="Helical" evidence="2">
    <location>
        <begin position="24"/>
        <end position="45"/>
    </location>
</feature>
<feature type="transmembrane region" description="Helical" evidence="2">
    <location>
        <begin position="221"/>
        <end position="240"/>
    </location>
</feature>
<dbReference type="EMBL" id="JAYKXP010000024">
    <property type="protein sequence ID" value="KAK7045674.1"/>
    <property type="molecule type" value="Genomic_DNA"/>
</dbReference>
<feature type="region of interest" description="Disordered" evidence="1">
    <location>
        <begin position="309"/>
        <end position="332"/>
    </location>
</feature>
<gene>
    <name evidence="4" type="ORF">VNI00_007507</name>
</gene>
<accession>A0AAW0D2H1</accession>
<keyword evidence="2" id="KW-0812">Transmembrane</keyword>
<evidence type="ECO:0000259" key="3">
    <source>
        <dbReference type="Pfam" id="PF20152"/>
    </source>
</evidence>
<feature type="transmembrane region" description="Helical" evidence="2">
    <location>
        <begin position="95"/>
        <end position="117"/>
    </location>
</feature>
<comment type="caution">
    <text evidence="4">The sequence shown here is derived from an EMBL/GenBank/DDBJ whole genome shotgun (WGS) entry which is preliminary data.</text>
</comment>
<dbReference type="InterPro" id="IPR045339">
    <property type="entry name" value="DUF6534"/>
</dbReference>
<evidence type="ECO:0000313" key="4">
    <source>
        <dbReference type="EMBL" id="KAK7045674.1"/>
    </source>
</evidence>